<dbReference type="GeneID" id="22587489"/>
<dbReference type="UniPathway" id="UPA00626">
    <property type="reaction ID" value="UER00678"/>
</dbReference>
<dbReference type="SUPFAM" id="SSF117856">
    <property type="entry name" value="AF0104/ALDC/Ptd012-like"/>
    <property type="match status" value="1"/>
</dbReference>
<dbReference type="HOGENOM" id="CLU_2400294_0_0_1"/>
<evidence type="ECO:0000313" key="2">
    <source>
        <dbReference type="Proteomes" id="UP000001628"/>
    </source>
</evidence>
<sequence>MIRGQQHNGQPLSDLDSNQRVNYEVIEGSVVGILVPRCLAGVLVAGHHLHFLSSDCKRGHGLGLSVDNAMIGMAMYECQEDQINFRCALKYDD</sequence>
<dbReference type="Proteomes" id="UP000001628">
    <property type="component" value="Unassembled WGS sequence"/>
</dbReference>
<keyword evidence="2" id="KW-1185">Reference proteome</keyword>
<dbReference type="KEGG" id="pbn:PADG_11592"/>
<evidence type="ECO:0000313" key="1">
    <source>
        <dbReference type="EMBL" id="KGM92391.1"/>
    </source>
</evidence>
<dbReference type="VEuPathDB" id="FungiDB:PADG_11592"/>
<dbReference type="InterPro" id="IPR005128">
    <property type="entry name" value="Acetolactate_a_deCO2ase"/>
</dbReference>
<dbReference type="Pfam" id="PF03306">
    <property type="entry name" value="AAL_decarboxy"/>
    <property type="match status" value="1"/>
</dbReference>
<name>A0A0A0HWF1_PARBD</name>
<dbReference type="AlphaFoldDB" id="A0A0A0HWF1"/>
<organism evidence="1 2">
    <name type="scientific">Paracoccidioides brasiliensis (strain Pb18)</name>
    <dbReference type="NCBI Taxonomy" id="502780"/>
    <lineage>
        <taxon>Eukaryota</taxon>
        <taxon>Fungi</taxon>
        <taxon>Dikarya</taxon>
        <taxon>Ascomycota</taxon>
        <taxon>Pezizomycotina</taxon>
        <taxon>Eurotiomycetes</taxon>
        <taxon>Eurotiomycetidae</taxon>
        <taxon>Onygenales</taxon>
        <taxon>Ajellomycetaceae</taxon>
        <taxon>Paracoccidioides</taxon>
    </lineage>
</organism>
<dbReference type="GO" id="GO:0045151">
    <property type="term" value="P:acetoin biosynthetic process"/>
    <property type="evidence" value="ECO:0007669"/>
    <property type="project" value="InterPro"/>
</dbReference>
<gene>
    <name evidence="1" type="ORF">PADG_11592</name>
</gene>
<proteinExistence type="predicted"/>
<dbReference type="Gene3D" id="3.30.1330.80">
    <property type="entry name" value="Hypothetical protein, similar to alpha- acetolactate decarboxylase, domain 2"/>
    <property type="match status" value="1"/>
</dbReference>
<dbReference type="STRING" id="502780.A0A0A0HWF1"/>
<accession>A0A0A0HWF1</accession>
<reference evidence="1 2" key="1">
    <citation type="journal article" date="2011" name="PLoS Genet.">
        <title>Comparative genomic analysis of human fungal pathogens causing paracoccidioidomycosis.</title>
        <authorList>
            <person name="Desjardins C.A."/>
            <person name="Champion M.D."/>
            <person name="Holder J.W."/>
            <person name="Muszewska A."/>
            <person name="Goldberg J."/>
            <person name="Bailao A.M."/>
            <person name="Brigido M.M."/>
            <person name="Ferreira M.E."/>
            <person name="Garcia A.M."/>
            <person name="Grynberg M."/>
            <person name="Gujja S."/>
            <person name="Heiman D.I."/>
            <person name="Henn M.R."/>
            <person name="Kodira C.D."/>
            <person name="Leon-Narvaez H."/>
            <person name="Longo L.V."/>
            <person name="Ma L.J."/>
            <person name="Malavazi I."/>
            <person name="Matsuo A.L."/>
            <person name="Morais F.V."/>
            <person name="Pereira M."/>
            <person name="Rodriguez-Brito S."/>
            <person name="Sakthikumar S."/>
            <person name="Salem-Izacc S.M."/>
            <person name="Sykes S.M."/>
            <person name="Teixeira M.M."/>
            <person name="Vallejo M.C."/>
            <person name="Walter M.E."/>
            <person name="Yandava C."/>
            <person name="Young S."/>
            <person name="Zeng Q."/>
            <person name="Zucker J."/>
            <person name="Felipe M.S."/>
            <person name="Goldman G.H."/>
            <person name="Haas B.J."/>
            <person name="McEwen J.G."/>
            <person name="Nino-Vega G."/>
            <person name="Puccia R."/>
            <person name="San-Blas G."/>
            <person name="Soares C.M."/>
            <person name="Birren B.W."/>
            <person name="Cuomo C.A."/>
        </authorList>
    </citation>
    <scope>NUCLEOTIDE SEQUENCE [LARGE SCALE GENOMIC DNA]</scope>
    <source>
        <strain evidence="1 2">Pb18</strain>
    </source>
</reference>
<dbReference type="RefSeq" id="XP_010759047.1">
    <property type="nucleotide sequence ID" value="XM_010760745.1"/>
</dbReference>
<dbReference type="EMBL" id="KN275959">
    <property type="protein sequence ID" value="KGM92391.1"/>
    <property type="molecule type" value="Genomic_DNA"/>
</dbReference>
<dbReference type="InParanoid" id="A0A0A0HWF1"/>
<dbReference type="GO" id="GO:0047605">
    <property type="term" value="F:acetolactate decarboxylase activity"/>
    <property type="evidence" value="ECO:0007669"/>
    <property type="project" value="InterPro"/>
</dbReference>
<protein>
    <submittedName>
        <fullName evidence="1">Uncharacterized protein</fullName>
    </submittedName>
</protein>
<dbReference type="eggNOG" id="ENOG502RNSC">
    <property type="taxonomic scope" value="Eukaryota"/>
</dbReference>